<evidence type="ECO:0000256" key="1">
    <source>
        <dbReference type="SAM" id="MobiDB-lite"/>
    </source>
</evidence>
<sequence>MTATQTHVRRRSRVSIHILPETRGIQEDDEFDEKRGSETEATDETHLLSTRRESFSLPLGLAVGAGERQEGNARKTPWRAISVLTAVAAITCAATTTILLLCRSSGTDVVAKSVKGRTICDPYAEYGVLNVSLETPRENVWQPVAAEPECQPTNWVEMIAQAERSRANDPRLDHLRHRTVVVYGDSIDRDHVEDVCAFVGGRHEMIHDQHPLSPPYPQGEELPPPGYQNPITGERTWLQNGQSRPWICHIPQLDTRIINVFHFGFQDISEFLLSSPHYYPPARIEDRFDQIVVPLVAAVAEQYGSNPIPDLVSVAPGFWTLLRETVDKQKVLERQVDDGAPYEEARAQWRAQVWRPPSEWSRGFYEKRIAQIMRHVAVAWPGKSQPSLLWRPPHFVKETDRTPYNRLVALDQIGRSVMSRLIAEGEAAAAGGRQWDIWTRSAAAQSDGFNAADRAWARRAGLDRRLRIDEWGARMLGQTRYFRDGIHPNPLPGSYLYGNMLFHHLTTFLDPRHH</sequence>
<accession>A0A9P6W750</accession>
<organism evidence="3 4">
    <name type="scientific">Rhodotorula mucilaginosa</name>
    <name type="common">Yeast</name>
    <name type="synonym">Rhodotorula rubra</name>
    <dbReference type="NCBI Taxonomy" id="5537"/>
    <lineage>
        <taxon>Eukaryota</taxon>
        <taxon>Fungi</taxon>
        <taxon>Dikarya</taxon>
        <taxon>Basidiomycota</taxon>
        <taxon>Pucciniomycotina</taxon>
        <taxon>Microbotryomycetes</taxon>
        <taxon>Sporidiobolales</taxon>
        <taxon>Sporidiobolaceae</taxon>
        <taxon>Rhodotorula</taxon>
    </lineage>
</organism>
<proteinExistence type="predicted"/>
<dbReference type="OrthoDB" id="2588793at2759"/>
<keyword evidence="2" id="KW-1133">Transmembrane helix</keyword>
<reference evidence="3 4" key="1">
    <citation type="submission" date="2020-11" db="EMBL/GenBank/DDBJ databases">
        <title>Kefir isolates.</title>
        <authorList>
            <person name="Marcisauskas S."/>
            <person name="Kim Y."/>
            <person name="Blasche S."/>
        </authorList>
    </citation>
    <scope>NUCLEOTIDE SEQUENCE [LARGE SCALE GENOMIC DNA]</scope>
    <source>
        <strain evidence="3 4">KR</strain>
    </source>
</reference>
<feature type="transmembrane region" description="Helical" evidence="2">
    <location>
        <begin position="78"/>
        <end position="101"/>
    </location>
</feature>
<protein>
    <submittedName>
        <fullName evidence="3">Uncharacterized protein</fullName>
    </submittedName>
</protein>
<dbReference type="AlphaFoldDB" id="A0A9P6W750"/>
<keyword evidence="2" id="KW-0812">Transmembrane</keyword>
<evidence type="ECO:0000313" key="3">
    <source>
        <dbReference type="EMBL" id="KAG0665851.1"/>
    </source>
</evidence>
<keyword evidence="4" id="KW-1185">Reference proteome</keyword>
<evidence type="ECO:0000256" key="2">
    <source>
        <dbReference type="SAM" id="Phobius"/>
    </source>
</evidence>
<evidence type="ECO:0000313" key="4">
    <source>
        <dbReference type="Proteomes" id="UP000777482"/>
    </source>
</evidence>
<feature type="compositionally biased region" description="Basic and acidic residues" evidence="1">
    <location>
        <begin position="32"/>
        <end position="45"/>
    </location>
</feature>
<dbReference type="Proteomes" id="UP000777482">
    <property type="component" value="Unassembled WGS sequence"/>
</dbReference>
<name>A0A9P6W750_RHOMI</name>
<feature type="region of interest" description="Disordered" evidence="1">
    <location>
        <begin position="25"/>
        <end position="45"/>
    </location>
</feature>
<gene>
    <name evidence="3" type="ORF">C6P46_005945</name>
</gene>
<comment type="caution">
    <text evidence="3">The sequence shown here is derived from an EMBL/GenBank/DDBJ whole genome shotgun (WGS) entry which is preliminary data.</text>
</comment>
<keyword evidence="2" id="KW-0472">Membrane</keyword>
<dbReference type="EMBL" id="PUHQ01000007">
    <property type="protein sequence ID" value="KAG0665851.1"/>
    <property type="molecule type" value="Genomic_DNA"/>
</dbReference>